<dbReference type="HOGENOM" id="CLU_842302_0_0_1"/>
<evidence type="ECO:0000313" key="3">
    <source>
        <dbReference type="Proteomes" id="UP000053263"/>
    </source>
</evidence>
<protein>
    <submittedName>
        <fullName evidence="2">Uncharacterized protein</fullName>
    </submittedName>
</protein>
<reference evidence="2 3" key="1">
    <citation type="submission" date="2014-06" db="EMBL/GenBank/DDBJ databases">
        <title>Evolutionary Origins and Diversification of the Mycorrhizal Mutualists.</title>
        <authorList>
            <consortium name="DOE Joint Genome Institute"/>
            <consortium name="Mycorrhizal Genomics Consortium"/>
            <person name="Kohler A."/>
            <person name="Kuo A."/>
            <person name="Nagy L.G."/>
            <person name="Floudas D."/>
            <person name="Copeland A."/>
            <person name="Barry K.W."/>
            <person name="Cichocki N."/>
            <person name="Veneault-Fourrey C."/>
            <person name="LaButti K."/>
            <person name="Lindquist E.A."/>
            <person name="Lipzen A."/>
            <person name="Lundell T."/>
            <person name="Morin E."/>
            <person name="Murat C."/>
            <person name="Riley R."/>
            <person name="Ohm R."/>
            <person name="Sun H."/>
            <person name="Tunlid A."/>
            <person name="Henrissat B."/>
            <person name="Grigoriev I.V."/>
            <person name="Hibbett D.S."/>
            <person name="Martin F."/>
        </authorList>
    </citation>
    <scope>NUCLEOTIDE SEQUENCE [LARGE SCALE GENOMIC DNA]</scope>
    <source>
        <strain evidence="2 3">FD-325 SS-3</strain>
    </source>
</reference>
<feature type="compositionally biased region" description="Acidic residues" evidence="1">
    <location>
        <begin position="282"/>
        <end position="293"/>
    </location>
</feature>
<proteinExistence type="predicted"/>
<dbReference type="OrthoDB" id="3247018at2759"/>
<accession>A0A0C9SVX1</accession>
<dbReference type="EMBL" id="KN832579">
    <property type="protein sequence ID" value="KII83300.1"/>
    <property type="molecule type" value="Genomic_DNA"/>
</dbReference>
<gene>
    <name evidence="2" type="ORF">PLICRDRAFT_180562</name>
</gene>
<evidence type="ECO:0000313" key="2">
    <source>
        <dbReference type="EMBL" id="KII83300.1"/>
    </source>
</evidence>
<sequence length="330" mass="37105">MADYTMLLESVFDFPLVKHFLRENDAKSPNIFPRAVWDLDLPLCAMCVKLSAPDLTDDERLHLEKSLKQCGQCGLVGTRIVDPCGTCKRAETSEKGTNDAERLAAANARQQKAQGFFGSRSKPVNVAGTTASQIGASTAHGELEAIRANTSSRAFTVIFEVRNSLKPNAIDKRYGTGHESFEPNTPMIVLEVLVASINRQWISTHASDLKVEHTQLRFRNNVNLLNNTEALDIKAFYERYARLPNRDVYLPTLKGYVKGTHLCMEVYIDQSKFDRSISGFHDDDENDDNDSDLEGWSQGSKRRKTRKGTTPRKRGRKERPVNVNSARLQK</sequence>
<evidence type="ECO:0000256" key="1">
    <source>
        <dbReference type="SAM" id="MobiDB-lite"/>
    </source>
</evidence>
<name>A0A0C9SVX1_PLICR</name>
<organism evidence="2 3">
    <name type="scientific">Plicaturopsis crispa FD-325 SS-3</name>
    <dbReference type="NCBI Taxonomy" id="944288"/>
    <lineage>
        <taxon>Eukaryota</taxon>
        <taxon>Fungi</taxon>
        <taxon>Dikarya</taxon>
        <taxon>Basidiomycota</taxon>
        <taxon>Agaricomycotina</taxon>
        <taxon>Agaricomycetes</taxon>
        <taxon>Agaricomycetidae</taxon>
        <taxon>Amylocorticiales</taxon>
        <taxon>Amylocorticiaceae</taxon>
        <taxon>Plicatura</taxon>
        <taxon>Plicaturopsis crispa</taxon>
    </lineage>
</organism>
<feature type="compositionally biased region" description="Basic residues" evidence="1">
    <location>
        <begin position="300"/>
        <end position="317"/>
    </location>
</feature>
<dbReference type="AlphaFoldDB" id="A0A0C9SVX1"/>
<dbReference type="Proteomes" id="UP000053263">
    <property type="component" value="Unassembled WGS sequence"/>
</dbReference>
<keyword evidence="3" id="KW-1185">Reference proteome</keyword>
<feature type="region of interest" description="Disordered" evidence="1">
    <location>
        <begin position="281"/>
        <end position="330"/>
    </location>
</feature>